<dbReference type="EMBL" id="SPHZ02000006">
    <property type="protein sequence ID" value="KAF0911181.1"/>
    <property type="molecule type" value="Genomic_DNA"/>
</dbReference>
<proteinExistence type="predicted"/>
<name>A0A6G1DFI8_9ORYZ</name>
<keyword evidence="3" id="KW-1185">Reference proteome</keyword>
<reference evidence="2 3" key="1">
    <citation type="submission" date="2019-11" db="EMBL/GenBank/DDBJ databases">
        <title>Whole genome sequence of Oryza granulata.</title>
        <authorList>
            <person name="Li W."/>
        </authorList>
    </citation>
    <scope>NUCLEOTIDE SEQUENCE [LARGE SCALE GENOMIC DNA]</scope>
    <source>
        <strain evidence="3">cv. Menghai</strain>
        <tissue evidence="2">Leaf</tissue>
    </source>
</reference>
<dbReference type="AlphaFoldDB" id="A0A6G1DFI8"/>
<feature type="signal peptide" evidence="1">
    <location>
        <begin position="1"/>
        <end position="18"/>
    </location>
</feature>
<comment type="caution">
    <text evidence="2">The sequence shown here is derived from an EMBL/GenBank/DDBJ whole genome shotgun (WGS) entry which is preliminary data.</text>
</comment>
<evidence type="ECO:0000313" key="3">
    <source>
        <dbReference type="Proteomes" id="UP000479710"/>
    </source>
</evidence>
<feature type="chain" id="PRO_5026096029" description="Secreted protein" evidence="1">
    <location>
        <begin position="19"/>
        <end position="78"/>
    </location>
</feature>
<accession>A0A6G1DFI8</accession>
<evidence type="ECO:0000256" key="1">
    <source>
        <dbReference type="SAM" id="SignalP"/>
    </source>
</evidence>
<organism evidence="2 3">
    <name type="scientific">Oryza meyeriana var. granulata</name>
    <dbReference type="NCBI Taxonomy" id="110450"/>
    <lineage>
        <taxon>Eukaryota</taxon>
        <taxon>Viridiplantae</taxon>
        <taxon>Streptophyta</taxon>
        <taxon>Embryophyta</taxon>
        <taxon>Tracheophyta</taxon>
        <taxon>Spermatophyta</taxon>
        <taxon>Magnoliopsida</taxon>
        <taxon>Liliopsida</taxon>
        <taxon>Poales</taxon>
        <taxon>Poaceae</taxon>
        <taxon>BOP clade</taxon>
        <taxon>Oryzoideae</taxon>
        <taxon>Oryzeae</taxon>
        <taxon>Oryzinae</taxon>
        <taxon>Oryza</taxon>
        <taxon>Oryza meyeriana</taxon>
    </lineage>
</organism>
<sequence>MTKLLAVLTLLLCATSVADESYVPVTLRVASRRRGDGSARCFRVGPARDPVGSSRDGAFHPHPRARLWIRACCGVRSV</sequence>
<evidence type="ECO:0000313" key="2">
    <source>
        <dbReference type="EMBL" id="KAF0911181.1"/>
    </source>
</evidence>
<keyword evidence="1" id="KW-0732">Signal</keyword>
<protein>
    <recommendedName>
        <fullName evidence="4">Secreted protein</fullName>
    </recommendedName>
</protein>
<evidence type="ECO:0008006" key="4">
    <source>
        <dbReference type="Google" id="ProtNLM"/>
    </source>
</evidence>
<gene>
    <name evidence="2" type="ORF">E2562_007959</name>
</gene>
<dbReference type="Proteomes" id="UP000479710">
    <property type="component" value="Unassembled WGS sequence"/>
</dbReference>